<sequence>MRCSIGMTLVTVILFNEVVESFLGCSPTIYYELTQKWSSFPARVATLLEGMHVAMTLRTPPAASSPSRDSISFKKDPKVVAISPLFRPPGSGPVVNDAIECATADT</sequence>
<keyword evidence="1" id="KW-0732">Signal</keyword>
<name>A0A024TUZ3_9STRA</name>
<feature type="non-terminal residue" evidence="2">
    <location>
        <position position="1"/>
    </location>
</feature>
<gene>
    <name evidence="2" type="ORF">H310_09188</name>
</gene>
<dbReference type="GeneID" id="20086238"/>
<evidence type="ECO:0000256" key="1">
    <source>
        <dbReference type="SAM" id="SignalP"/>
    </source>
</evidence>
<feature type="signal peptide" evidence="1">
    <location>
        <begin position="1"/>
        <end position="21"/>
    </location>
</feature>
<dbReference type="OrthoDB" id="74266at2759"/>
<dbReference type="AlphaFoldDB" id="A0A024TUZ3"/>
<evidence type="ECO:0000313" key="2">
    <source>
        <dbReference type="EMBL" id="ETV97853.1"/>
    </source>
</evidence>
<dbReference type="VEuPathDB" id="FungiDB:H310_09188"/>
<dbReference type="EMBL" id="KI913971">
    <property type="protein sequence ID" value="ETV97853.1"/>
    <property type="molecule type" value="Genomic_DNA"/>
</dbReference>
<protein>
    <submittedName>
        <fullName evidence="2">Uncharacterized protein</fullName>
    </submittedName>
</protein>
<proteinExistence type="predicted"/>
<accession>A0A024TUZ3</accession>
<feature type="chain" id="PRO_5001534698" evidence="1">
    <location>
        <begin position="22"/>
        <end position="106"/>
    </location>
</feature>
<dbReference type="RefSeq" id="XP_008873414.1">
    <property type="nucleotide sequence ID" value="XM_008875192.1"/>
</dbReference>
<reference evidence="2" key="1">
    <citation type="submission" date="2013-12" db="EMBL/GenBank/DDBJ databases">
        <title>The Genome Sequence of Aphanomyces invadans NJM9701.</title>
        <authorList>
            <consortium name="The Broad Institute Genomics Platform"/>
            <person name="Russ C."/>
            <person name="Tyler B."/>
            <person name="van West P."/>
            <person name="Dieguez-Uribeondo J."/>
            <person name="Young S.K."/>
            <person name="Zeng Q."/>
            <person name="Gargeya S."/>
            <person name="Fitzgerald M."/>
            <person name="Abouelleil A."/>
            <person name="Alvarado L."/>
            <person name="Chapman S.B."/>
            <person name="Gainer-Dewar J."/>
            <person name="Goldberg J."/>
            <person name="Griggs A."/>
            <person name="Gujja S."/>
            <person name="Hansen M."/>
            <person name="Howarth C."/>
            <person name="Imamovic A."/>
            <person name="Ireland A."/>
            <person name="Larimer J."/>
            <person name="McCowan C."/>
            <person name="Murphy C."/>
            <person name="Pearson M."/>
            <person name="Poon T.W."/>
            <person name="Priest M."/>
            <person name="Roberts A."/>
            <person name="Saif S."/>
            <person name="Shea T."/>
            <person name="Sykes S."/>
            <person name="Wortman J."/>
            <person name="Nusbaum C."/>
            <person name="Birren B."/>
        </authorList>
    </citation>
    <scope>NUCLEOTIDE SEQUENCE [LARGE SCALE GENOMIC DNA]</scope>
    <source>
        <strain evidence="2">NJM9701</strain>
    </source>
</reference>
<organism evidence="2">
    <name type="scientific">Aphanomyces invadans</name>
    <dbReference type="NCBI Taxonomy" id="157072"/>
    <lineage>
        <taxon>Eukaryota</taxon>
        <taxon>Sar</taxon>
        <taxon>Stramenopiles</taxon>
        <taxon>Oomycota</taxon>
        <taxon>Saprolegniomycetes</taxon>
        <taxon>Saprolegniales</taxon>
        <taxon>Verrucalvaceae</taxon>
        <taxon>Aphanomyces</taxon>
    </lineage>
</organism>